<evidence type="ECO:0000256" key="2">
    <source>
        <dbReference type="SAM" id="MobiDB-lite"/>
    </source>
</evidence>
<proteinExistence type="predicted"/>
<feature type="compositionally biased region" description="Pro residues" evidence="2">
    <location>
        <begin position="15"/>
        <end position="29"/>
    </location>
</feature>
<comment type="caution">
    <text evidence="3">The sequence shown here is derived from an EMBL/GenBank/DDBJ whole genome shotgun (WGS) entry which is preliminary data.</text>
</comment>
<reference evidence="3 4" key="1">
    <citation type="journal article" date="2024" name="J Genomics">
        <title>Draft genome sequencing and assembly of Favolaschia claudopus CIRM-BRFM 2984 isolated from oak limbs.</title>
        <authorList>
            <person name="Navarro D."/>
            <person name="Drula E."/>
            <person name="Chaduli D."/>
            <person name="Cazenave R."/>
            <person name="Ahrendt S."/>
            <person name="Wang J."/>
            <person name="Lipzen A."/>
            <person name="Daum C."/>
            <person name="Barry K."/>
            <person name="Grigoriev I.V."/>
            <person name="Favel A."/>
            <person name="Rosso M.N."/>
            <person name="Martin F."/>
        </authorList>
    </citation>
    <scope>NUCLEOTIDE SEQUENCE [LARGE SCALE GENOMIC DNA]</scope>
    <source>
        <strain evidence="3 4">CIRM-BRFM 2984</strain>
    </source>
</reference>
<evidence type="ECO:0000256" key="1">
    <source>
        <dbReference type="SAM" id="Coils"/>
    </source>
</evidence>
<protein>
    <submittedName>
        <fullName evidence="3">Uncharacterized protein</fullName>
    </submittedName>
</protein>
<organism evidence="3 4">
    <name type="scientific">Favolaschia claudopus</name>
    <dbReference type="NCBI Taxonomy" id="2862362"/>
    <lineage>
        <taxon>Eukaryota</taxon>
        <taxon>Fungi</taxon>
        <taxon>Dikarya</taxon>
        <taxon>Basidiomycota</taxon>
        <taxon>Agaricomycotina</taxon>
        <taxon>Agaricomycetes</taxon>
        <taxon>Agaricomycetidae</taxon>
        <taxon>Agaricales</taxon>
        <taxon>Marasmiineae</taxon>
        <taxon>Mycenaceae</taxon>
        <taxon>Favolaschia</taxon>
    </lineage>
</organism>
<evidence type="ECO:0000313" key="3">
    <source>
        <dbReference type="EMBL" id="KAK7020832.1"/>
    </source>
</evidence>
<dbReference type="AlphaFoldDB" id="A0AAW0B442"/>
<accession>A0AAW0B442</accession>
<sequence length="680" mass="74572">MEPGPPQYGYAGYMPPPVYYSPYPPPPSMGGPTYVSGPTYQHPECPSPSPAPNSRPAAPLQPTQPTVPPSPPQKRPVGRPRKDGTKPGNAKGGKAAAAKAAKAKADGKKRARRATNAKENEPVSDPIIVDNPQPLTRTTPTPIDISDDDSDSSDNEEESGRKRWSAGEKTLFFDWLLGPDSQAEHRFTQHKKNPAHVYRKASVELFSGKRSDKSVGGMWQRALATFGYIVALESFTGNGGGDPDLDDPAAILGKKLDAARNAGLVVGTLKPSVVELWEKKGWRDLFTQRFGANAKVARPVIRSSAAPLSDVDDDEENVDPVLLAEERKAGGVPKTPAVKNPATVVSETKFTPASKFRTQVNNSLGNMSELVKVKMAAEEKKSRALEAKLELEKEKLDLEKKRMEIDNNKGKVDMARTVPSEAADDIRWPWGVRERREVSWDVAHGIDETKKAIDETKRAILTTSDIIYGVYAFKLASISEYFNDLLELGTQTSKSEPAKAEALGSGKQGEGNGQALDSPLILHSTEAAFEAFLEFSSTRSQANLYRKPALFWLHAIEMADFLGSTSVMSTATHHLSLAKDLDPADRLQLAIRYHLDEWLPTAFRELLKIPLALLTQDQIHKIGFSAYITLAETHTKIAEHRAISALVAPPVVHDVDCKRPEMCKKAWAHAWWGEANKTEF</sequence>
<dbReference type="EMBL" id="JAWWNJ010000040">
    <property type="protein sequence ID" value="KAK7020832.1"/>
    <property type="molecule type" value="Genomic_DNA"/>
</dbReference>
<feature type="region of interest" description="Disordered" evidence="2">
    <location>
        <begin position="15"/>
        <end position="164"/>
    </location>
</feature>
<feature type="compositionally biased region" description="Pro residues" evidence="2">
    <location>
        <begin position="65"/>
        <end position="74"/>
    </location>
</feature>
<keyword evidence="1" id="KW-0175">Coiled coil</keyword>
<feature type="compositionally biased region" description="Acidic residues" evidence="2">
    <location>
        <begin position="145"/>
        <end position="157"/>
    </location>
</feature>
<keyword evidence="4" id="KW-1185">Reference proteome</keyword>
<gene>
    <name evidence="3" type="ORF">R3P38DRAFT_2781466</name>
</gene>
<feature type="compositionally biased region" description="Low complexity" evidence="2">
    <location>
        <begin position="54"/>
        <end position="64"/>
    </location>
</feature>
<feature type="coiled-coil region" evidence="1">
    <location>
        <begin position="374"/>
        <end position="408"/>
    </location>
</feature>
<evidence type="ECO:0000313" key="4">
    <source>
        <dbReference type="Proteomes" id="UP001362999"/>
    </source>
</evidence>
<name>A0AAW0B442_9AGAR</name>
<dbReference type="Proteomes" id="UP001362999">
    <property type="component" value="Unassembled WGS sequence"/>
</dbReference>